<evidence type="ECO:0000313" key="1">
    <source>
        <dbReference type="EMBL" id="RHZ91512.1"/>
    </source>
</evidence>
<sequence length="152" mass="16654">MQPMMVQVLFMPEEVASSAAAGNGFAEPLDRATAPPQSWPMDRSTVSRLCAGLPGALLDHPWDEGHDAWKIGGKIFALVGASGHGVTVKCPDVETAALLIETGRAERAPYMHRSWVLLPFGPDLAEDEAEHRITVSYRLIREALPRRIRETL</sequence>
<dbReference type="GO" id="GO:0003677">
    <property type="term" value="F:DNA binding"/>
    <property type="evidence" value="ECO:0007669"/>
    <property type="project" value="UniProtKB-KW"/>
</dbReference>
<dbReference type="SUPFAM" id="SSF142906">
    <property type="entry name" value="YjbR-like"/>
    <property type="match status" value="1"/>
</dbReference>
<dbReference type="InterPro" id="IPR058532">
    <property type="entry name" value="YjbR/MT2646/Rv2570-like"/>
</dbReference>
<proteinExistence type="predicted"/>
<dbReference type="AlphaFoldDB" id="A0AAX1UGU4"/>
<name>A0AAX1UGU4_CERSP</name>
<gene>
    <name evidence="1" type="ORF">D1114_20020</name>
</gene>
<protein>
    <submittedName>
        <fullName evidence="1">MmcQ/YjbR family DNA-binding protein</fullName>
    </submittedName>
</protein>
<accession>A0AAX1UGU4</accession>
<reference evidence="1 2" key="1">
    <citation type="submission" date="2018-08" db="EMBL/GenBank/DDBJ databases">
        <title>Draft genome sequence of Rhodobacter sphaeroides FY.</title>
        <authorList>
            <person name="Rayyan A."/>
            <person name="Meyer T.E."/>
            <person name="Kyndt J.A."/>
        </authorList>
    </citation>
    <scope>NUCLEOTIDE SEQUENCE [LARGE SCALE GENOMIC DNA]</scope>
    <source>
        <strain evidence="1 2">FY</strain>
    </source>
</reference>
<dbReference type="InterPro" id="IPR038056">
    <property type="entry name" value="YjbR-like_sf"/>
</dbReference>
<dbReference type="EMBL" id="QWGP01000033">
    <property type="protein sequence ID" value="RHZ91512.1"/>
    <property type="molecule type" value="Genomic_DNA"/>
</dbReference>
<keyword evidence="1" id="KW-0238">DNA-binding</keyword>
<dbReference type="Gene3D" id="3.90.1150.30">
    <property type="match status" value="1"/>
</dbReference>
<dbReference type="Pfam" id="PF04237">
    <property type="entry name" value="YjbR"/>
    <property type="match status" value="1"/>
</dbReference>
<evidence type="ECO:0000313" key="2">
    <source>
        <dbReference type="Proteomes" id="UP000266305"/>
    </source>
</evidence>
<comment type="caution">
    <text evidence="1">The sequence shown here is derived from an EMBL/GenBank/DDBJ whole genome shotgun (WGS) entry which is preliminary data.</text>
</comment>
<organism evidence="1 2">
    <name type="scientific">Cereibacter sphaeroides</name>
    <name type="common">Rhodobacter sphaeroides</name>
    <dbReference type="NCBI Taxonomy" id="1063"/>
    <lineage>
        <taxon>Bacteria</taxon>
        <taxon>Pseudomonadati</taxon>
        <taxon>Pseudomonadota</taxon>
        <taxon>Alphaproteobacteria</taxon>
        <taxon>Rhodobacterales</taxon>
        <taxon>Paracoccaceae</taxon>
        <taxon>Cereibacter</taxon>
    </lineage>
</organism>
<dbReference type="Proteomes" id="UP000266305">
    <property type="component" value="Unassembled WGS sequence"/>
</dbReference>